<dbReference type="InterPro" id="IPR025392">
    <property type="entry name" value="DUF4124"/>
</dbReference>
<gene>
    <name evidence="3" type="ORF">L196_07469</name>
</gene>
<reference evidence="3 4" key="1">
    <citation type="journal article" date="2013" name="Genome Announc.">
        <title>Genome Sequence of the Pyrene- and Fluoranthene-Degrading Bacterium Cycloclasticus sp. Strain PY97M.</title>
        <authorList>
            <person name="Cui Z."/>
            <person name="Xu G."/>
            <person name="Li Q."/>
            <person name="Gao W."/>
            <person name="Zheng L."/>
        </authorList>
    </citation>
    <scope>NUCLEOTIDE SEQUENCE [LARGE SCALE GENOMIC DNA]</scope>
    <source>
        <strain evidence="3 4">PY97M</strain>
    </source>
</reference>
<sequence>MRKKNRLILSILLLTLSNPTFAGKLYKWVDKNGNVSFSDKVPPEESRREREELNEEGRTIAVKDAAKTPEEIQRLKEINHLQALQKELLQSQLAKDSALLKTFRSEEDIDTLANSKLEMLDSHITIATSQSETLKKQLILHQAAAANFERSGKKIPQKNLSNIQSAQAQFDKNQQEIADFKLQKTQLSEQLANDKLRFNVLKTHSVETPTIDSETIPSLFLGQLTCDANTCETLWDKASSFITDAGATIVYRSDELILTRTPRLSKDIGLSLTKVNNKAELNIMLDIRCANSKGGKATCKSEQTAQLIEQFNQLTP</sequence>
<dbReference type="EMBL" id="ASHL01000005">
    <property type="protein sequence ID" value="EPD12984.1"/>
    <property type="molecule type" value="Genomic_DNA"/>
</dbReference>
<keyword evidence="1" id="KW-0732">Signal</keyword>
<dbReference type="Proteomes" id="UP000015462">
    <property type="component" value="Unassembled WGS sequence"/>
</dbReference>
<dbReference type="Pfam" id="PF13511">
    <property type="entry name" value="DUF4124"/>
    <property type="match status" value="1"/>
</dbReference>
<feature type="signal peptide" evidence="1">
    <location>
        <begin position="1"/>
        <end position="22"/>
    </location>
</feature>
<feature type="domain" description="DUF4124" evidence="2">
    <location>
        <begin position="12"/>
        <end position="50"/>
    </location>
</feature>
<accession>A0AB33Z1M1</accession>
<proteinExistence type="predicted"/>
<organism evidence="3 4">
    <name type="scientific">Cycloclasticus pugetii</name>
    <dbReference type="NCBI Taxonomy" id="34068"/>
    <lineage>
        <taxon>Bacteria</taxon>
        <taxon>Pseudomonadati</taxon>
        <taxon>Pseudomonadota</taxon>
        <taxon>Gammaproteobacteria</taxon>
        <taxon>Thiotrichales</taxon>
        <taxon>Piscirickettsiaceae</taxon>
        <taxon>Cycloclasticus</taxon>
    </lineage>
</organism>
<evidence type="ECO:0000256" key="1">
    <source>
        <dbReference type="SAM" id="SignalP"/>
    </source>
</evidence>
<name>A0AB33Z1M1_9GAMM</name>
<dbReference type="RefSeq" id="WP_015006712.1">
    <property type="nucleotide sequence ID" value="NZ_KE646808.1"/>
</dbReference>
<comment type="caution">
    <text evidence="3">The sequence shown here is derived from an EMBL/GenBank/DDBJ whole genome shotgun (WGS) entry which is preliminary data.</text>
</comment>
<dbReference type="AlphaFoldDB" id="A0AB33Z1M1"/>
<feature type="chain" id="PRO_5044263560" description="DUF4124 domain-containing protein" evidence="1">
    <location>
        <begin position="23"/>
        <end position="316"/>
    </location>
</feature>
<protein>
    <recommendedName>
        <fullName evidence="2">DUF4124 domain-containing protein</fullName>
    </recommendedName>
</protein>
<evidence type="ECO:0000313" key="3">
    <source>
        <dbReference type="EMBL" id="EPD12984.1"/>
    </source>
</evidence>
<evidence type="ECO:0000313" key="4">
    <source>
        <dbReference type="Proteomes" id="UP000015462"/>
    </source>
</evidence>
<evidence type="ECO:0000259" key="2">
    <source>
        <dbReference type="Pfam" id="PF13511"/>
    </source>
</evidence>
<keyword evidence="4" id="KW-1185">Reference proteome</keyword>